<feature type="domain" description="Coenzyme Q-binding protein COQ10 START" evidence="1">
    <location>
        <begin position="10"/>
        <end position="118"/>
    </location>
</feature>
<dbReference type="SUPFAM" id="SSF55961">
    <property type="entry name" value="Bet v1-like"/>
    <property type="match status" value="1"/>
</dbReference>
<dbReference type="InterPro" id="IPR047137">
    <property type="entry name" value="ORF3"/>
</dbReference>
<dbReference type="PANTHER" id="PTHR33824:SF7">
    <property type="entry name" value="POLYKETIDE CYCLASE_DEHYDRASE AND LIPID TRANSPORT SUPERFAMILY PROTEIN"/>
    <property type="match status" value="1"/>
</dbReference>
<accession>A0ABP8VVL5</accession>
<name>A0ABP8VVL5_9MICO</name>
<comment type="caution">
    <text evidence="2">The sequence shown here is derived from an EMBL/GenBank/DDBJ whole genome shotgun (WGS) entry which is preliminary data.</text>
</comment>
<dbReference type="Gene3D" id="3.30.530.20">
    <property type="match status" value="1"/>
</dbReference>
<dbReference type="RefSeq" id="WP_345375348.1">
    <property type="nucleotide sequence ID" value="NZ_BAABLM010000003.1"/>
</dbReference>
<gene>
    <name evidence="2" type="ORF">GCM10025780_16420</name>
</gene>
<organism evidence="2 3">
    <name type="scientific">Frondihabitans cladoniiphilus</name>
    <dbReference type="NCBI Taxonomy" id="715785"/>
    <lineage>
        <taxon>Bacteria</taxon>
        <taxon>Bacillati</taxon>
        <taxon>Actinomycetota</taxon>
        <taxon>Actinomycetes</taxon>
        <taxon>Micrococcales</taxon>
        <taxon>Microbacteriaceae</taxon>
        <taxon>Frondihabitans</taxon>
    </lineage>
</organism>
<evidence type="ECO:0000313" key="3">
    <source>
        <dbReference type="Proteomes" id="UP001501295"/>
    </source>
</evidence>
<evidence type="ECO:0000313" key="2">
    <source>
        <dbReference type="EMBL" id="GAA4672945.1"/>
    </source>
</evidence>
<dbReference type="Proteomes" id="UP001501295">
    <property type="component" value="Unassembled WGS sequence"/>
</dbReference>
<dbReference type="InterPro" id="IPR023393">
    <property type="entry name" value="START-like_dom_sf"/>
</dbReference>
<keyword evidence="3" id="KW-1185">Reference proteome</keyword>
<evidence type="ECO:0000259" key="1">
    <source>
        <dbReference type="Pfam" id="PF03364"/>
    </source>
</evidence>
<proteinExistence type="predicted"/>
<dbReference type="Pfam" id="PF03364">
    <property type="entry name" value="Polyketide_cyc"/>
    <property type="match status" value="1"/>
</dbReference>
<dbReference type="PANTHER" id="PTHR33824">
    <property type="entry name" value="POLYKETIDE CYCLASE/DEHYDRASE AND LIPID TRANSPORT SUPERFAMILY PROTEIN"/>
    <property type="match status" value="1"/>
</dbReference>
<dbReference type="EMBL" id="BAABLM010000003">
    <property type="protein sequence ID" value="GAA4672945.1"/>
    <property type="molecule type" value="Genomic_DNA"/>
</dbReference>
<dbReference type="CDD" id="cd07817">
    <property type="entry name" value="SRPBCC_8"/>
    <property type="match status" value="1"/>
</dbReference>
<reference evidence="3" key="1">
    <citation type="journal article" date="2019" name="Int. J. Syst. Evol. Microbiol.">
        <title>The Global Catalogue of Microorganisms (GCM) 10K type strain sequencing project: providing services to taxonomists for standard genome sequencing and annotation.</title>
        <authorList>
            <consortium name="The Broad Institute Genomics Platform"/>
            <consortium name="The Broad Institute Genome Sequencing Center for Infectious Disease"/>
            <person name="Wu L."/>
            <person name="Ma J."/>
        </authorList>
    </citation>
    <scope>NUCLEOTIDE SEQUENCE [LARGE SCALE GENOMIC DNA]</scope>
    <source>
        <strain evidence="3">JCM 18956</strain>
    </source>
</reference>
<sequence length="157" mass="17906">MTTVKSDVDVNVPISVAYNQWTQFESFPQFMDSIQKITQNDDTHTHWDVKIAGQEREFDTVITEQTPDQRVAWKSTEGDVHAGVVEFHRLSDEQTRISVQLDWQPEGFVEHIGALLQVDDIAIDRDLVKFKELIESNGFETGSWRGSVDRPADATGR</sequence>
<protein>
    <submittedName>
        <fullName evidence="2">SRPBCC family protein</fullName>
    </submittedName>
</protein>
<dbReference type="InterPro" id="IPR005031">
    <property type="entry name" value="COQ10_START"/>
</dbReference>